<dbReference type="RefSeq" id="WP_165002646.1">
    <property type="nucleotide sequence ID" value="NZ_CP064955.1"/>
</dbReference>
<dbReference type="AlphaFoldDB" id="A0A7T0KM02"/>
<protein>
    <recommendedName>
        <fullName evidence="1">SAV-6107-like HEPN domain-containing protein</fullName>
    </recommendedName>
</protein>
<evidence type="ECO:0000313" key="3">
    <source>
        <dbReference type="Proteomes" id="UP000594586"/>
    </source>
</evidence>
<dbReference type="KEGG" id="cqn:G7Y29_07340"/>
<reference evidence="2 3" key="1">
    <citation type="submission" date="2020-11" db="EMBL/GenBank/DDBJ databases">
        <title>Corynebacterium sp. MC1420.</title>
        <authorList>
            <person name="Zhou J."/>
        </authorList>
    </citation>
    <scope>NUCLEOTIDE SEQUENCE [LARGE SCALE GENOMIC DNA]</scope>
    <source>
        <strain evidence="2 3">MC1420</strain>
    </source>
</reference>
<dbReference type="Proteomes" id="UP000594586">
    <property type="component" value="Chromosome"/>
</dbReference>
<accession>A0A7T0KM02</accession>
<keyword evidence="3" id="KW-1185">Reference proteome</keyword>
<proteinExistence type="predicted"/>
<organism evidence="2 3">
    <name type="scientific">Corynebacterium qintianiae</name>
    <dbReference type="NCBI Taxonomy" id="2709392"/>
    <lineage>
        <taxon>Bacteria</taxon>
        <taxon>Bacillati</taxon>
        <taxon>Actinomycetota</taxon>
        <taxon>Actinomycetes</taxon>
        <taxon>Mycobacteriales</taxon>
        <taxon>Corynebacteriaceae</taxon>
        <taxon>Corynebacterium</taxon>
    </lineage>
</organism>
<sequence length="146" mass="15491">MNSIVSATTNSVLGSGAGMSQRDAFLSSAYALLAQAKEDFDLGAFDVALENSYRAALRVAGSVNADSPVIQKRKRLPTSAWEKLALTSDRGKEWAAAFSAYSRERGRVVSGIEANPDPHAVRTLIELTSQFLEDSTPGVTGVTLVA</sequence>
<feature type="domain" description="SAV-6107-like HEPN" evidence="1">
    <location>
        <begin position="52"/>
        <end position="133"/>
    </location>
</feature>
<dbReference type="Pfam" id="PF18726">
    <property type="entry name" value="HEPN_SAV_6107"/>
    <property type="match status" value="1"/>
</dbReference>
<evidence type="ECO:0000313" key="2">
    <source>
        <dbReference type="EMBL" id="QPK82690.1"/>
    </source>
</evidence>
<dbReference type="InterPro" id="IPR040891">
    <property type="entry name" value="HEPN_SAV_6107"/>
</dbReference>
<gene>
    <name evidence="2" type="ORF">G7Y29_07340</name>
</gene>
<evidence type="ECO:0000259" key="1">
    <source>
        <dbReference type="Pfam" id="PF18726"/>
    </source>
</evidence>
<name>A0A7T0KM02_9CORY</name>
<dbReference type="EMBL" id="CP064955">
    <property type="protein sequence ID" value="QPK82690.1"/>
    <property type="molecule type" value="Genomic_DNA"/>
</dbReference>